<dbReference type="OMA" id="RHGASQM"/>
<evidence type="ECO:0000256" key="1">
    <source>
        <dbReference type="ARBA" id="ARBA00003343"/>
    </source>
</evidence>
<keyword evidence="5" id="KW-0520">NAD</keyword>
<sequence length="279" mass="32304">MEKVNRKYQPRIQDPSVKISKKLSYLLRHGAVKEDIPIGQDGYVLIDDILKRHDFKNVTLKQIIDVVENNDKKRFQIIDRVDEEKGYKGKYIRATQGHSIKTVNDEDLLEQVNDASKFPVVVHGTYKKFWEQIRKEGLKPMSRNHVHFAIGYPKDNEVISGMRQTCDVFVEIDLQRAIESDMKWYISNNKVLLSSGHNRVISPQYFKKVVDKNGNLLFEGIEQNWVKLGSNSNNNIKSDNGSVNNQDPGLIKSESQMSDFEEIKMTNEDINKGDEQQKY</sequence>
<dbReference type="Gene3D" id="1.10.10.970">
    <property type="entry name" value="RNA 2'-phosphotransferase, Tpt1/KptA family, N-terminal domain"/>
    <property type="match status" value="1"/>
</dbReference>
<feature type="region of interest" description="Disordered" evidence="7">
    <location>
        <begin position="234"/>
        <end position="279"/>
    </location>
</feature>
<gene>
    <name evidence="8" type="ORF">PPERSA_00997</name>
</gene>
<dbReference type="Pfam" id="PF01885">
    <property type="entry name" value="PTS_2-RNA"/>
    <property type="match status" value="1"/>
</dbReference>
<evidence type="ECO:0000256" key="5">
    <source>
        <dbReference type="ARBA" id="ARBA00023027"/>
    </source>
</evidence>
<dbReference type="InParanoid" id="A0A0V0R8K4"/>
<dbReference type="Proteomes" id="UP000054937">
    <property type="component" value="Unassembled WGS sequence"/>
</dbReference>
<evidence type="ECO:0000313" key="9">
    <source>
        <dbReference type="Proteomes" id="UP000054937"/>
    </source>
</evidence>
<organism evidence="8 9">
    <name type="scientific">Pseudocohnilembus persalinus</name>
    <name type="common">Ciliate</name>
    <dbReference type="NCBI Taxonomy" id="266149"/>
    <lineage>
        <taxon>Eukaryota</taxon>
        <taxon>Sar</taxon>
        <taxon>Alveolata</taxon>
        <taxon>Ciliophora</taxon>
        <taxon>Intramacronucleata</taxon>
        <taxon>Oligohymenophorea</taxon>
        <taxon>Scuticociliatia</taxon>
        <taxon>Philasterida</taxon>
        <taxon>Pseudocohnilembidae</taxon>
        <taxon>Pseudocohnilembus</taxon>
    </lineage>
</organism>
<dbReference type="Gene3D" id="3.20.170.30">
    <property type="match status" value="1"/>
</dbReference>
<keyword evidence="9" id="KW-1185">Reference proteome</keyword>
<evidence type="ECO:0000256" key="7">
    <source>
        <dbReference type="SAM" id="MobiDB-lite"/>
    </source>
</evidence>
<comment type="similarity">
    <text evidence="2">Belongs to the KptA/TPT1 family.</text>
</comment>
<dbReference type="InterPro" id="IPR002745">
    <property type="entry name" value="Ptrans_KptA/Tpt1"/>
</dbReference>
<name>A0A0V0R8K4_PSEPJ</name>
<protein>
    <recommendedName>
        <fullName evidence="3">2'-phosphotransferase</fullName>
        <ecNumber evidence="3">2.7.1.160</ecNumber>
    </recommendedName>
</protein>
<feature type="compositionally biased region" description="Basic and acidic residues" evidence="7">
    <location>
        <begin position="261"/>
        <end position="279"/>
    </location>
</feature>
<proteinExistence type="inferred from homology"/>
<dbReference type="AlphaFoldDB" id="A0A0V0R8K4"/>
<evidence type="ECO:0000256" key="3">
    <source>
        <dbReference type="ARBA" id="ARBA00012007"/>
    </source>
</evidence>
<feature type="compositionally biased region" description="Polar residues" evidence="7">
    <location>
        <begin position="234"/>
        <end position="258"/>
    </location>
</feature>
<comment type="function">
    <text evidence="1">Catalyzes the last step of tRNA splicing, the transfer of the splice junction 2'-phosphate from ligated tRNA to NAD to produce ADP-ribose 1''-2'' cyclic phosphate.</text>
</comment>
<comment type="catalytic activity">
    <reaction evidence="6">
        <text>2'-phospho-[ligated tRNA] + NAD(+) = mature tRNA + ADP-alpha-D-ribose 1'',2''-cyclic phosphate + nicotinamide</text>
        <dbReference type="Rhea" id="RHEA:23324"/>
        <dbReference type="Rhea" id="RHEA-COMP:11106"/>
        <dbReference type="Rhea" id="RHEA-COMP:11107"/>
        <dbReference type="ChEBI" id="CHEBI:17154"/>
        <dbReference type="ChEBI" id="CHEBI:57540"/>
        <dbReference type="ChEBI" id="CHEBI:76596"/>
        <dbReference type="ChEBI" id="CHEBI:82883"/>
        <dbReference type="ChEBI" id="CHEBI:85027"/>
        <dbReference type="EC" id="2.7.1.160"/>
    </reaction>
</comment>
<comment type="caution">
    <text evidence="8">The sequence shown here is derived from an EMBL/GenBank/DDBJ whole genome shotgun (WGS) entry which is preliminary data.</text>
</comment>
<dbReference type="PANTHER" id="PTHR12684:SF2">
    <property type="entry name" value="TRNA 2'-PHOSPHOTRANSFERASE 1"/>
    <property type="match status" value="1"/>
</dbReference>
<dbReference type="EMBL" id="LDAU01000019">
    <property type="protein sequence ID" value="KRX10827.1"/>
    <property type="molecule type" value="Genomic_DNA"/>
</dbReference>
<evidence type="ECO:0000256" key="2">
    <source>
        <dbReference type="ARBA" id="ARBA00009836"/>
    </source>
</evidence>
<reference evidence="8 9" key="1">
    <citation type="journal article" date="2015" name="Sci. Rep.">
        <title>Genome of the facultative scuticociliatosis pathogen Pseudocohnilembus persalinus provides insight into its virulence through horizontal gene transfer.</title>
        <authorList>
            <person name="Xiong J."/>
            <person name="Wang G."/>
            <person name="Cheng J."/>
            <person name="Tian M."/>
            <person name="Pan X."/>
            <person name="Warren A."/>
            <person name="Jiang C."/>
            <person name="Yuan D."/>
            <person name="Miao W."/>
        </authorList>
    </citation>
    <scope>NUCLEOTIDE SEQUENCE [LARGE SCALE GENOMIC DNA]</scope>
    <source>
        <strain evidence="8">36N120E</strain>
    </source>
</reference>
<dbReference type="GO" id="GO:0000215">
    <property type="term" value="F:tRNA 2'-phosphotransferase activity"/>
    <property type="evidence" value="ECO:0007669"/>
    <property type="project" value="UniProtKB-EC"/>
</dbReference>
<dbReference type="InterPro" id="IPR042080">
    <property type="entry name" value="RNA_2'-PTrans_N"/>
</dbReference>
<dbReference type="PANTHER" id="PTHR12684">
    <property type="entry name" value="PUTATIVE PHOSPHOTRANSFERASE"/>
    <property type="match status" value="1"/>
</dbReference>
<accession>A0A0V0R8K4</accession>
<evidence type="ECO:0000256" key="4">
    <source>
        <dbReference type="ARBA" id="ARBA00022679"/>
    </source>
</evidence>
<dbReference type="EC" id="2.7.1.160" evidence="3"/>
<evidence type="ECO:0000313" key="8">
    <source>
        <dbReference type="EMBL" id="KRX10827.1"/>
    </source>
</evidence>
<dbReference type="OrthoDB" id="419694at2759"/>
<dbReference type="SUPFAM" id="SSF56399">
    <property type="entry name" value="ADP-ribosylation"/>
    <property type="match status" value="1"/>
</dbReference>
<dbReference type="GO" id="GO:0006388">
    <property type="term" value="P:tRNA splicing, via endonucleolytic cleavage and ligation"/>
    <property type="evidence" value="ECO:0007669"/>
    <property type="project" value="TreeGrafter"/>
</dbReference>
<dbReference type="InterPro" id="IPR042081">
    <property type="entry name" value="RNA_2'-PTrans_C"/>
</dbReference>
<keyword evidence="4" id="KW-0808">Transferase</keyword>
<evidence type="ECO:0000256" key="6">
    <source>
        <dbReference type="ARBA" id="ARBA00047949"/>
    </source>
</evidence>